<dbReference type="GO" id="GO:0015297">
    <property type="term" value="F:antiporter activity"/>
    <property type="evidence" value="ECO:0007669"/>
    <property type="project" value="UniProtKB-KW"/>
</dbReference>
<feature type="transmembrane region" description="Helical" evidence="9">
    <location>
        <begin position="42"/>
        <end position="62"/>
    </location>
</feature>
<evidence type="ECO:0000256" key="1">
    <source>
        <dbReference type="ARBA" id="ARBA00004651"/>
    </source>
</evidence>
<feature type="transmembrane region" description="Helical" evidence="9">
    <location>
        <begin position="123"/>
        <end position="150"/>
    </location>
</feature>
<evidence type="ECO:0000256" key="6">
    <source>
        <dbReference type="ARBA" id="ARBA00022989"/>
    </source>
</evidence>
<reference evidence="12" key="1">
    <citation type="submission" date="2019-08" db="EMBL/GenBank/DDBJ databases">
        <title>Complete Genome Sequence of the Polysaccharide-Degrading Rumen Bacterium Pseudobutyrivibrio xylanivorans MA3014.</title>
        <authorList>
            <person name="Palevich N."/>
            <person name="Maclean P.H."/>
            <person name="Kelly W.J."/>
            <person name="Leahy S.C."/>
            <person name="Rakonjac J."/>
            <person name="Attwood G.T."/>
        </authorList>
    </citation>
    <scope>NUCLEOTIDE SEQUENCE [LARGE SCALE GENOMIC DNA]</scope>
    <source>
        <strain evidence="12">MA3014</strain>
    </source>
</reference>
<accession>A0A5P6VRU1</accession>
<dbReference type="Pfam" id="PF03553">
    <property type="entry name" value="Na_H_antiporter"/>
    <property type="match status" value="2"/>
</dbReference>
<evidence type="ECO:0000256" key="7">
    <source>
        <dbReference type="ARBA" id="ARBA00023136"/>
    </source>
</evidence>
<evidence type="ECO:0000256" key="4">
    <source>
        <dbReference type="ARBA" id="ARBA00022475"/>
    </source>
</evidence>
<protein>
    <submittedName>
        <fullName evidence="11">Na+/H+ antiporter NhaC family protein</fullName>
    </submittedName>
</protein>
<dbReference type="RefSeq" id="WP_151624053.1">
    <property type="nucleotide sequence ID" value="NZ_CP043028.1"/>
</dbReference>
<dbReference type="InterPro" id="IPR018461">
    <property type="entry name" value="Na/H_Antiport_NhaC-like_C"/>
</dbReference>
<evidence type="ECO:0000256" key="3">
    <source>
        <dbReference type="ARBA" id="ARBA00022449"/>
    </source>
</evidence>
<proteinExistence type="inferred from homology"/>
<feature type="domain" description="Na+/H+ antiporter NhaC-like C-terminal" evidence="10">
    <location>
        <begin position="251"/>
        <end position="432"/>
    </location>
</feature>
<feature type="domain" description="Na+/H+ antiporter NhaC-like C-terminal" evidence="10">
    <location>
        <begin position="53"/>
        <end position="223"/>
    </location>
</feature>
<dbReference type="KEGG" id="pxv:FXF36_11030"/>
<feature type="transmembrane region" description="Helical" evidence="9">
    <location>
        <begin position="239"/>
        <end position="257"/>
    </location>
</feature>
<feature type="transmembrane region" description="Helical" evidence="9">
    <location>
        <begin position="12"/>
        <end position="36"/>
    </location>
</feature>
<evidence type="ECO:0000313" key="11">
    <source>
        <dbReference type="EMBL" id="QFJ55357.1"/>
    </source>
</evidence>
<feature type="transmembrane region" description="Helical" evidence="9">
    <location>
        <begin position="382"/>
        <end position="402"/>
    </location>
</feature>
<gene>
    <name evidence="11" type="ORF">FXF36_11030</name>
</gene>
<dbReference type="PANTHER" id="PTHR33451">
    <property type="entry name" value="MALATE-2H(+)/NA(+)-LACTATE ANTIPORTER"/>
    <property type="match status" value="1"/>
</dbReference>
<keyword evidence="7 9" id="KW-0472">Membrane</keyword>
<evidence type="ECO:0000256" key="2">
    <source>
        <dbReference type="ARBA" id="ARBA00022448"/>
    </source>
</evidence>
<dbReference type="Proteomes" id="UP000327030">
    <property type="component" value="Chromosome 1"/>
</dbReference>
<feature type="transmembrane region" description="Helical" evidence="9">
    <location>
        <begin position="83"/>
        <end position="103"/>
    </location>
</feature>
<comment type="similarity">
    <text evidence="8">Belongs to the NhaC Na(+)/H(+) (TC 2.A.35) antiporter family.</text>
</comment>
<keyword evidence="3" id="KW-0050">Antiport</keyword>
<feature type="transmembrane region" description="Helical" evidence="9">
    <location>
        <begin position="162"/>
        <end position="178"/>
    </location>
</feature>
<name>A0A5P6VRU1_PSEXY</name>
<dbReference type="OrthoDB" id="9790605at2"/>
<evidence type="ECO:0000313" key="12">
    <source>
        <dbReference type="Proteomes" id="UP000327030"/>
    </source>
</evidence>
<evidence type="ECO:0000256" key="9">
    <source>
        <dbReference type="SAM" id="Phobius"/>
    </source>
</evidence>
<dbReference type="EMBL" id="CP043028">
    <property type="protein sequence ID" value="QFJ55357.1"/>
    <property type="molecule type" value="Genomic_DNA"/>
</dbReference>
<feature type="transmembrane region" description="Helical" evidence="9">
    <location>
        <begin position="295"/>
        <end position="313"/>
    </location>
</feature>
<feature type="transmembrane region" description="Helical" evidence="9">
    <location>
        <begin position="337"/>
        <end position="361"/>
    </location>
</feature>
<organism evidence="11 12">
    <name type="scientific">Pseudobutyrivibrio xylanivorans</name>
    <dbReference type="NCBI Taxonomy" id="185007"/>
    <lineage>
        <taxon>Bacteria</taxon>
        <taxon>Bacillati</taxon>
        <taxon>Bacillota</taxon>
        <taxon>Clostridia</taxon>
        <taxon>Lachnospirales</taxon>
        <taxon>Lachnospiraceae</taxon>
        <taxon>Pseudobutyrivibrio</taxon>
    </lineage>
</organism>
<evidence type="ECO:0000259" key="10">
    <source>
        <dbReference type="Pfam" id="PF03553"/>
    </source>
</evidence>
<dbReference type="GO" id="GO:0005886">
    <property type="term" value="C:plasma membrane"/>
    <property type="evidence" value="ECO:0007669"/>
    <property type="project" value="UniProtKB-SubCell"/>
</dbReference>
<keyword evidence="6 9" id="KW-1133">Transmembrane helix</keyword>
<feature type="transmembrane region" description="Helical" evidence="9">
    <location>
        <begin position="414"/>
        <end position="433"/>
    </location>
</feature>
<comment type="subcellular location">
    <subcellularLocation>
        <location evidence="1">Cell membrane</location>
        <topology evidence="1">Multi-pass membrane protein</topology>
    </subcellularLocation>
</comment>
<evidence type="ECO:0000256" key="8">
    <source>
        <dbReference type="ARBA" id="ARBA00038435"/>
    </source>
</evidence>
<keyword evidence="2" id="KW-0813">Transport</keyword>
<dbReference type="InterPro" id="IPR052180">
    <property type="entry name" value="NhaC_Na-H+_Antiporter"/>
</dbReference>
<feature type="transmembrane region" description="Helical" evidence="9">
    <location>
        <begin position="209"/>
        <end position="227"/>
    </location>
</feature>
<dbReference type="AlphaFoldDB" id="A0A5P6VRU1"/>
<sequence>MSNTNQQPKANAKALLPIALFLVLYLGNGIYFQYISPIEGQMGFYVVSVVLSFTFALILAFTQNRSKSFEEKIHICAEGIGDDNIVTMLFIFILAGAFSGVAGEAGGASSTANLLLSVIPGRFAVPGLFIIACLISMAMGTSVGTISVLAPIACAVSKNGNLSLAFCVGVVVGGAMFGDNLSFISDTTIASTKTQGIAMKDKFEANLKLALPSAIVTLVILVTYSFAKGGVAIGNYDYNIWQALPYFVVLLLSILSVNVFKVLLLGCFMFIVVGIFTGSLTYVSGLSSMGTGIAGMFETMIVTILVASVASLIREHGGFEAILEIIRKKAGNKKGGMLGIAFLTMFMDLATANNTVAIVIAAPIAKHISEEYGVEPKKTASLLDTCSCIMQGIIPYGAQLLVAANIAKIASFSLIPWLIYPFVLIVFVAISILKEK</sequence>
<dbReference type="PANTHER" id="PTHR33451:SF5">
    <property type="entry name" value="NA+_H+ ANTIPORTER"/>
    <property type="match status" value="1"/>
</dbReference>
<keyword evidence="4" id="KW-1003">Cell membrane</keyword>
<keyword evidence="5 9" id="KW-0812">Transmembrane</keyword>
<evidence type="ECO:0000256" key="5">
    <source>
        <dbReference type="ARBA" id="ARBA00022692"/>
    </source>
</evidence>